<dbReference type="InterPro" id="IPR036477">
    <property type="entry name" value="Formyl_transf_N_sf"/>
</dbReference>
<dbReference type="GO" id="GO:0005737">
    <property type="term" value="C:cytoplasm"/>
    <property type="evidence" value="ECO:0007669"/>
    <property type="project" value="TreeGrafter"/>
</dbReference>
<feature type="non-terminal residue" evidence="6">
    <location>
        <position position="121"/>
    </location>
</feature>
<keyword evidence="3" id="KW-0808">Transferase</keyword>
<evidence type="ECO:0000256" key="3">
    <source>
        <dbReference type="ARBA" id="ARBA00022679"/>
    </source>
</evidence>
<dbReference type="AlphaFoldDB" id="X0VIJ6"/>
<feature type="domain" description="Formyl transferase N-terminal" evidence="5">
    <location>
        <begin position="6"/>
        <end position="121"/>
    </location>
</feature>
<evidence type="ECO:0000256" key="2">
    <source>
        <dbReference type="ARBA" id="ARBA00012254"/>
    </source>
</evidence>
<reference evidence="6" key="1">
    <citation type="journal article" date="2014" name="Front. Microbiol.">
        <title>High frequency of phylogenetically diverse reductive dehalogenase-homologous genes in deep subseafloor sedimentary metagenomes.</title>
        <authorList>
            <person name="Kawai M."/>
            <person name="Futagami T."/>
            <person name="Toyoda A."/>
            <person name="Takaki Y."/>
            <person name="Nishi S."/>
            <person name="Hori S."/>
            <person name="Arai W."/>
            <person name="Tsubouchi T."/>
            <person name="Morono Y."/>
            <person name="Uchiyama I."/>
            <person name="Ito T."/>
            <person name="Fujiyama A."/>
            <person name="Inagaki F."/>
            <person name="Takami H."/>
        </authorList>
    </citation>
    <scope>NUCLEOTIDE SEQUENCE</scope>
    <source>
        <strain evidence="6">Expedition CK06-06</strain>
    </source>
</reference>
<dbReference type="InterPro" id="IPR002376">
    <property type="entry name" value="Formyl_transf_N"/>
</dbReference>
<evidence type="ECO:0000259" key="5">
    <source>
        <dbReference type="Pfam" id="PF00551"/>
    </source>
</evidence>
<dbReference type="SUPFAM" id="SSF53328">
    <property type="entry name" value="Formyltransferase"/>
    <property type="match status" value="1"/>
</dbReference>
<comment type="pathway">
    <text evidence="1">Purine metabolism; IMP biosynthesis via de novo pathway; N(2)-formyl-N(1)-(5-phospho-D-ribosyl)glycinamide from N(1)-(5-phospho-D-ribosyl)glycinamide (10-formyl THF route): step 1/1.</text>
</comment>
<accession>X0VIJ6</accession>
<evidence type="ECO:0000313" key="6">
    <source>
        <dbReference type="EMBL" id="GAG18119.1"/>
    </source>
</evidence>
<dbReference type="Gene3D" id="3.40.50.170">
    <property type="entry name" value="Formyl transferase, N-terminal domain"/>
    <property type="match status" value="1"/>
</dbReference>
<keyword evidence="4" id="KW-0658">Purine biosynthesis</keyword>
<organism evidence="6">
    <name type="scientific">marine sediment metagenome</name>
    <dbReference type="NCBI Taxonomy" id="412755"/>
    <lineage>
        <taxon>unclassified sequences</taxon>
        <taxon>metagenomes</taxon>
        <taxon>ecological metagenomes</taxon>
    </lineage>
</organism>
<sequence length="121" mass="13292">MKKKLRVGVLASGGGTDLQSIIDASEKGMIDAQVVAVISDSKDSFALKRAEKHKIKAFFIDPKGKDSQDHDKETDKILEENKVDLVIGAGYMKILSSCFVKKWYGKLINIHPALLPSFKGT</sequence>
<dbReference type="EMBL" id="BARS01038044">
    <property type="protein sequence ID" value="GAG18119.1"/>
    <property type="molecule type" value="Genomic_DNA"/>
</dbReference>
<dbReference type="Pfam" id="PF00551">
    <property type="entry name" value="Formyl_trans_N"/>
    <property type="match status" value="1"/>
</dbReference>
<protein>
    <recommendedName>
        <fullName evidence="2">phosphoribosylglycinamide formyltransferase 1</fullName>
        <ecNumber evidence="2">2.1.2.2</ecNumber>
    </recommendedName>
</protein>
<dbReference type="PANTHER" id="PTHR43369">
    <property type="entry name" value="PHOSPHORIBOSYLGLYCINAMIDE FORMYLTRANSFERASE"/>
    <property type="match status" value="1"/>
</dbReference>
<evidence type="ECO:0000256" key="1">
    <source>
        <dbReference type="ARBA" id="ARBA00005054"/>
    </source>
</evidence>
<proteinExistence type="predicted"/>
<comment type="caution">
    <text evidence="6">The sequence shown here is derived from an EMBL/GenBank/DDBJ whole genome shotgun (WGS) entry which is preliminary data.</text>
</comment>
<dbReference type="GO" id="GO:0004644">
    <property type="term" value="F:phosphoribosylglycinamide formyltransferase activity"/>
    <property type="evidence" value="ECO:0007669"/>
    <property type="project" value="UniProtKB-EC"/>
</dbReference>
<gene>
    <name evidence="6" type="ORF">S01H1_58249</name>
</gene>
<dbReference type="PANTHER" id="PTHR43369:SF2">
    <property type="entry name" value="PHOSPHORIBOSYLGLYCINAMIDE FORMYLTRANSFERASE"/>
    <property type="match status" value="1"/>
</dbReference>
<evidence type="ECO:0000256" key="4">
    <source>
        <dbReference type="ARBA" id="ARBA00022755"/>
    </source>
</evidence>
<dbReference type="EC" id="2.1.2.2" evidence="2"/>
<dbReference type="GO" id="GO:0006189">
    <property type="term" value="P:'de novo' IMP biosynthetic process"/>
    <property type="evidence" value="ECO:0007669"/>
    <property type="project" value="TreeGrafter"/>
</dbReference>
<name>X0VIJ6_9ZZZZ</name>